<reference evidence="1" key="1">
    <citation type="journal article" date="2023" name="G3 (Bethesda)">
        <title>Whole genome assembly and annotation of the endangered Caribbean coral Acropora cervicornis.</title>
        <authorList>
            <person name="Selwyn J.D."/>
            <person name="Vollmer S.V."/>
        </authorList>
    </citation>
    <scope>NUCLEOTIDE SEQUENCE</scope>
    <source>
        <strain evidence="1">K2</strain>
    </source>
</reference>
<dbReference type="AlphaFoldDB" id="A0AAD9V4Z8"/>
<reference evidence="1" key="2">
    <citation type="journal article" date="2023" name="Science">
        <title>Genomic signatures of disease resistance in endangered staghorn corals.</title>
        <authorList>
            <person name="Vollmer S.V."/>
            <person name="Selwyn J.D."/>
            <person name="Despard B.A."/>
            <person name="Roesel C.L."/>
        </authorList>
    </citation>
    <scope>NUCLEOTIDE SEQUENCE</scope>
    <source>
        <strain evidence="1">K2</strain>
    </source>
</reference>
<sequence length="154" mass="17457">MLYNQAEGDLVTLEGNKLKQVDNFKYLGSWIQSSEKDMNIRIGKAWSALKKMMKVWEKPTKPSQIESVLLHGAKCRTMTGKMRNTLDETLNQEMDKRNKMMKAGLITAHKQKTTEASTSQGGGQECIIAFLTHLPFKILIQPTRKSRVETAKVT</sequence>
<keyword evidence="2" id="KW-1185">Reference proteome</keyword>
<comment type="caution">
    <text evidence="1">The sequence shown here is derived from an EMBL/GenBank/DDBJ whole genome shotgun (WGS) entry which is preliminary data.</text>
</comment>
<accession>A0AAD9V4Z8</accession>
<organism evidence="1 2">
    <name type="scientific">Acropora cervicornis</name>
    <name type="common">Staghorn coral</name>
    <dbReference type="NCBI Taxonomy" id="6130"/>
    <lineage>
        <taxon>Eukaryota</taxon>
        <taxon>Metazoa</taxon>
        <taxon>Cnidaria</taxon>
        <taxon>Anthozoa</taxon>
        <taxon>Hexacorallia</taxon>
        <taxon>Scleractinia</taxon>
        <taxon>Astrocoeniina</taxon>
        <taxon>Acroporidae</taxon>
        <taxon>Acropora</taxon>
    </lineage>
</organism>
<dbReference type="EMBL" id="JARQWQ010000032">
    <property type="protein sequence ID" value="KAK2561469.1"/>
    <property type="molecule type" value="Genomic_DNA"/>
</dbReference>
<evidence type="ECO:0000313" key="1">
    <source>
        <dbReference type="EMBL" id="KAK2561469.1"/>
    </source>
</evidence>
<protein>
    <submittedName>
        <fullName evidence="1">Uncharacterized protein</fullName>
    </submittedName>
</protein>
<gene>
    <name evidence="1" type="ORF">P5673_015438</name>
</gene>
<dbReference type="Proteomes" id="UP001249851">
    <property type="component" value="Unassembled WGS sequence"/>
</dbReference>
<proteinExistence type="predicted"/>
<evidence type="ECO:0000313" key="2">
    <source>
        <dbReference type="Proteomes" id="UP001249851"/>
    </source>
</evidence>
<name>A0AAD9V4Z8_ACRCE</name>